<dbReference type="SUPFAM" id="SSF52540">
    <property type="entry name" value="P-loop containing nucleoside triphosphate hydrolases"/>
    <property type="match status" value="1"/>
</dbReference>
<comment type="catalytic activity">
    <reaction evidence="7">
        <text>ATP + H2O + polyamine-[polyamine-binding protein]Side 1 = ADP + phosphate + polyamineSide 2 + [polyamine-binding protein]Side 1.</text>
        <dbReference type="EC" id="7.6.2.11"/>
    </reaction>
</comment>
<evidence type="ECO:0000313" key="10">
    <source>
        <dbReference type="Proteomes" id="UP000646211"/>
    </source>
</evidence>
<keyword evidence="4 7" id="KW-0067">ATP-binding</keyword>
<dbReference type="PROSITE" id="PS50893">
    <property type="entry name" value="ABC_TRANSPORTER_2"/>
    <property type="match status" value="1"/>
</dbReference>
<dbReference type="InterPro" id="IPR027417">
    <property type="entry name" value="P-loop_NTPase"/>
</dbReference>
<evidence type="ECO:0000256" key="3">
    <source>
        <dbReference type="ARBA" id="ARBA00022741"/>
    </source>
</evidence>
<keyword evidence="10" id="KW-1185">Reference proteome</keyword>
<dbReference type="Gene3D" id="3.40.50.300">
    <property type="entry name" value="P-loop containing nucleotide triphosphate hydrolases"/>
    <property type="match status" value="1"/>
</dbReference>
<dbReference type="InterPro" id="IPR005893">
    <property type="entry name" value="PotA-like"/>
</dbReference>
<dbReference type="InterPro" id="IPR003593">
    <property type="entry name" value="AAA+_ATPase"/>
</dbReference>
<dbReference type="Pfam" id="PF00005">
    <property type="entry name" value="ABC_tran"/>
    <property type="match status" value="1"/>
</dbReference>
<dbReference type="CDD" id="cd03300">
    <property type="entry name" value="ABC_PotA_N"/>
    <property type="match status" value="1"/>
</dbReference>
<name>A0A930UDU2_9FLAO</name>
<evidence type="ECO:0000256" key="5">
    <source>
        <dbReference type="ARBA" id="ARBA00022967"/>
    </source>
</evidence>
<evidence type="ECO:0000256" key="2">
    <source>
        <dbReference type="ARBA" id="ARBA00022475"/>
    </source>
</evidence>
<dbReference type="InterPro" id="IPR017879">
    <property type="entry name" value="PotA_ATP-bd"/>
</dbReference>
<organism evidence="9 10">
    <name type="scientific">Flavobacterium soyangense</name>
    <dbReference type="NCBI Taxonomy" id="2023265"/>
    <lineage>
        <taxon>Bacteria</taxon>
        <taxon>Pseudomonadati</taxon>
        <taxon>Bacteroidota</taxon>
        <taxon>Flavobacteriia</taxon>
        <taxon>Flavobacteriales</taxon>
        <taxon>Flavobacteriaceae</taxon>
        <taxon>Flavobacterium</taxon>
    </lineage>
</organism>
<dbReference type="Proteomes" id="UP000646211">
    <property type="component" value="Unassembled WGS sequence"/>
</dbReference>
<dbReference type="GO" id="GO:0005524">
    <property type="term" value="F:ATP binding"/>
    <property type="evidence" value="ECO:0007669"/>
    <property type="project" value="UniProtKB-KW"/>
</dbReference>
<dbReference type="NCBIfam" id="TIGR01187">
    <property type="entry name" value="potA"/>
    <property type="match status" value="1"/>
</dbReference>
<comment type="subunit">
    <text evidence="7">The complex is composed of two ATP-binding proteins (PotA), two transmembrane proteins (PotB and PotC) and a solute-binding protein (PotD).</text>
</comment>
<dbReference type="FunFam" id="3.40.50.300:FF:000133">
    <property type="entry name" value="Spermidine/putrescine import ATP-binding protein PotA"/>
    <property type="match status" value="1"/>
</dbReference>
<dbReference type="InterPro" id="IPR050093">
    <property type="entry name" value="ABC_SmlMolc_Importer"/>
</dbReference>
<sequence length="344" mass="38601">MSKLELKAINKSFGSSHIVNNLDLQIKDGEFLTILGPSGCGKTTTLRMIAGFEMPDSGQVLLSNLDITNLPPYKRNVNTVFQNYALFPHLNVADNIAFGLHQLKLSKSEINKRVDEMLELVQMEAFKTRKPFEMSGGQQQRVAIARAIAPDPEILLLDEPLGALDLKLRKQMQFELKQLHKDLNKTFVYVTHDQEEALTMSDRIAVMNQGIIEQLSDSQTLYNHPKTKFVAGFIGEANLIPVKTGNTSSFTFEDKTFDFDHKINSATAILFIRPENVSFDSMTNISLKVTIEDVIFVGNHRKYKLVTASGQKIIKTEDSSVALTKIIGQSVTIYFSPNLIQIYN</sequence>
<gene>
    <name evidence="7" type="primary">potA</name>
    <name evidence="9" type="ORF">IR213_10040</name>
</gene>
<protein>
    <recommendedName>
        <fullName evidence="7">Spermidine/putrescine import ATP-binding protein PotA</fullName>
        <ecNumber evidence="7">7.6.2.11</ecNumber>
    </recommendedName>
</protein>
<dbReference type="Gene3D" id="2.40.50.100">
    <property type="match status" value="1"/>
</dbReference>
<dbReference type="EMBL" id="JADHEC010000020">
    <property type="protein sequence ID" value="MBF2708929.1"/>
    <property type="molecule type" value="Genomic_DNA"/>
</dbReference>
<reference evidence="9" key="1">
    <citation type="submission" date="2020-11" db="EMBL/GenBank/DDBJ databases">
        <title>Genome of Flavobacterium soyangense.</title>
        <authorList>
            <person name="Liu Q."/>
            <person name="Xin Y.-H."/>
        </authorList>
    </citation>
    <scope>NUCLEOTIDE SEQUENCE</scope>
    <source>
        <strain evidence="9">CGMCC 1.13493</strain>
    </source>
</reference>
<dbReference type="InterPro" id="IPR013611">
    <property type="entry name" value="Transp-assoc_OB_typ2"/>
</dbReference>
<keyword evidence="5 7" id="KW-1278">Translocase</keyword>
<accession>A0A930UDU2</accession>
<dbReference type="PANTHER" id="PTHR42781">
    <property type="entry name" value="SPERMIDINE/PUTRESCINE IMPORT ATP-BINDING PROTEIN POTA"/>
    <property type="match status" value="1"/>
</dbReference>
<dbReference type="PANTHER" id="PTHR42781:SF4">
    <property type="entry name" value="SPERMIDINE_PUTRESCINE IMPORT ATP-BINDING PROTEIN POTA"/>
    <property type="match status" value="1"/>
</dbReference>
<dbReference type="SMART" id="SM00382">
    <property type="entry name" value="AAA"/>
    <property type="match status" value="1"/>
</dbReference>
<dbReference type="InterPro" id="IPR008995">
    <property type="entry name" value="Mo/tungstate-bd_C_term_dom"/>
</dbReference>
<dbReference type="InterPro" id="IPR003439">
    <property type="entry name" value="ABC_transporter-like_ATP-bd"/>
</dbReference>
<evidence type="ECO:0000259" key="8">
    <source>
        <dbReference type="PROSITE" id="PS50893"/>
    </source>
</evidence>
<dbReference type="GO" id="GO:0016887">
    <property type="term" value="F:ATP hydrolysis activity"/>
    <property type="evidence" value="ECO:0007669"/>
    <property type="project" value="InterPro"/>
</dbReference>
<dbReference type="AlphaFoldDB" id="A0A930UDU2"/>
<dbReference type="RefSeq" id="WP_194312183.1">
    <property type="nucleotide sequence ID" value="NZ_JADHEC010000020.1"/>
</dbReference>
<dbReference type="Pfam" id="PF08402">
    <property type="entry name" value="TOBE_2"/>
    <property type="match status" value="1"/>
</dbReference>
<keyword evidence="1 7" id="KW-0813">Transport</keyword>
<dbReference type="GO" id="GO:0043190">
    <property type="term" value="C:ATP-binding cassette (ABC) transporter complex"/>
    <property type="evidence" value="ECO:0007669"/>
    <property type="project" value="InterPro"/>
</dbReference>
<evidence type="ECO:0000256" key="7">
    <source>
        <dbReference type="RuleBase" id="RU364083"/>
    </source>
</evidence>
<keyword evidence="2 7" id="KW-1003">Cell membrane</keyword>
<comment type="function">
    <text evidence="7">Part of the ABC transporter complex PotABCD involved in spermidine/putrescine import. Responsible for energy coupling to the transport system.</text>
</comment>
<comment type="similarity">
    <text evidence="7">Belongs to the ABC transporter superfamily. Spermidine/putrescine importer (TC 3.A.1.11.1) family.</text>
</comment>
<keyword evidence="6 7" id="KW-0472">Membrane</keyword>
<dbReference type="EC" id="7.6.2.11" evidence="7"/>
<dbReference type="PROSITE" id="PS00211">
    <property type="entry name" value="ABC_TRANSPORTER_1"/>
    <property type="match status" value="1"/>
</dbReference>
<feature type="domain" description="ABC transporter" evidence="8">
    <location>
        <begin position="4"/>
        <end position="234"/>
    </location>
</feature>
<comment type="caution">
    <text evidence="9">The sequence shown here is derived from an EMBL/GenBank/DDBJ whole genome shotgun (WGS) entry which is preliminary data.</text>
</comment>
<evidence type="ECO:0000313" key="9">
    <source>
        <dbReference type="EMBL" id="MBF2708929.1"/>
    </source>
</evidence>
<proteinExistence type="inferred from homology"/>
<evidence type="ECO:0000256" key="1">
    <source>
        <dbReference type="ARBA" id="ARBA00022448"/>
    </source>
</evidence>
<dbReference type="SUPFAM" id="SSF50331">
    <property type="entry name" value="MOP-like"/>
    <property type="match status" value="1"/>
</dbReference>
<dbReference type="InterPro" id="IPR017871">
    <property type="entry name" value="ABC_transporter-like_CS"/>
</dbReference>
<evidence type="ECO:0000256" key="4">
    <source>
        <dbReference type="ARBA" id="ARBA00022840"/>
    </source>
</evidence>
<dbReference type="GO" id="GO:0015594">
    <property type="term" value="F:ABC-type putrescine transporter activity"/>
    <property type="evidence" value="ECO:0007669"/>
    <property type="project" value="InterPro"/>
</dbReference>
<evidence type="ECO:0000256" key="6">
    <source>
        <dbReference type="ARBA" id="ARBA00023136"/>
    </source>
</evidence>
<keyword evidence="3 7" id="KW-0547">Nucleotide-binding</keyword>